<reference evidence="2" key="1">
    <citation type="submission" date="2018-01" db="EMBL/GenBank/DDBJ databases">
        <authorList>
            <person name="Li J."/>
        </authorList>
    </citation>
    <scope>NUCLEOTIDE SEQUENCE [LARGE SCALE GENOMIC DNA]</scope>
    <source>
        <strain evidence="2">2184</strain>
    </source>
</reference>
<dbReference type="AlphaFoldDB" id="A0A2S0WCS5"/>
<dbReference type="KEGG" id="clia:C3E79_02970"/>
<evidence type="ECO:0000313" key="2">
    <source>
        <dbReference type="Proteomes" id="UP000244754"/>
    </source>
</evidence>
<evidence type="ECO:0000313" key="1">
    <source>
        <dbReference type="EMBL" id="AWB83577.1"/>
    </source>
</evidence>
<dbReference type="RefSeq" id="WP_108403567.1">
    <property type="nucleotide sequence ID" value="NZ_CP026948.1"/>
</dbReference>
<sequence>MSRYLSAELLRARGSALQWLPLVAIPLTIIGFILRGWAIQQDRTIESIMAWQGVYLTGLAAPVAALFAATAESRERQAHYGATLWRPVSAVRQRGARLCMVLVSLAIFHVILFASVSALAAIGGVPGIGRVVRLGLFAFIGTIGIAGLGAALGRVTGLVVPVIVFLVWQIIGANGRVVEGDYWWVWPMAWPLRLILPAGGFHQNLLYLEPDSPLRNESPGLALALCGILAAVGIAAALLTTENVWVRVPTRAARNEQAVASAVRRSAGYIPAIVQRVDAQRPRSWRAIASVAFGGALMGCLGVSFLALAYIAQTYTVDIVHGLFVFAVLPLGAGLLPTLTWLRMSSAWRIMRVEFPGIARVILLWSLAIIAAVCFVAGLIGLSAGGEPSDEARRLIIGTLVGDVVFLIAFQLLVRFGTALSIFAVLLLWLASVLLGGDVLARGPLWLIALPAWPQTAWNLSRAAIAIVLGLIIAGALHAHTHRMLSQRAER</sequence>
<protein>
    <submittedName>
        <fullName evidence="1">Uncharacterized protein</fullName>
    </submittedName>
</protein>
<gene>
    <name evidence="1" type="ORF">C3E79_02970</name>
</gene>
<dbReference type="EMBL" id="CP026948">
    <property type="protein sequence ID" value="AWB83577.1"/>
    <property type="molecule type" value="Genomic_DNA"/>
</dbReference>
<name>A0A2S0WCS5_9CORY</name>
<keyword evidence="2" id="KW-1185">Reference proteome</keyword>
<dbReference type="Proteomes" id="UP000244754">
    <property type="component" value="Chromosome"/>
</dbReference>
<proteinExistence type="predicted"/>
<dbReference type="OrthoDB" id="4427624at2"/>
<accession>A0A2S0WCS5</accession>
<organism evidence="1 2">
    <name type="scientific">Corynebacterium liangguodongii</name>
    <dbReference type="NCBI Taxonomy" id="2079535"/>
    <lineage>
        <taxon>Bacteria</taxon>
        <taxon>Bacillati</taxon>
        <taxon>Actinomycetota</taxon>
        <taxon>Actinomycetes</taxon>
        <taxon>Mycobacteriales</taxon>
        <taxon>Corynebacteriaceae</taxon>
        <taxon>Corynebacterium</taxon>
    </lineage>
</organism>